<evidence type="ECO:0000313" key="8">
    <source>
        <dbReference type="EMBL" id="KAG4426673.1"/>
    </source>
</evidence>
<dbReference type="SMART" id="SM00320">
    <property type="entry name" value="WD40"/>
    <property type="match status" value="3"/>
</dbReference>
<dbReference type="AlphaFoldDB" id="A0A8H7WKC4"/>
<protein>
    <recommendedName>
        <fullName evidence="10">Transfer RNA methyltransferase 82</fullName>
    </recommendedName>
</protein>
<comment type="subcellular location">
    <subcellularLocation>
        <location evidence="1 6">Nucleus</location>
    </subcellularLocation>
</comment>
<dbReference type="InterPro" id="IPR015943">
    <property type="entry name" value="WD40/YVTN_repeat-like_dom_sf"/>
</dbReference>
<feature type="region of interest" description="Disordered" evidence="7">
    <location>
        <begin position="42"/>
        <end position="130"/>
    </location>
</feature>
<proteinExistence type="inferred from homology"/>
<dbReference type="GO" id="GO:0043527">
    <property type="term" value="C:tRNA methyltransferase complex"/>
    <property type="evidence" value="ECO:0007669"/>
    <property type="project" value="TreeGrafter"/>
</dbReference>
<dbReference type="OrthoDB" id="339900at2759"/>
<evidence type="ECO:0000256" key="1">
    <source>
        <dbReference type="ARBA" id="ARBA00004123"/>
    </source>
</evidence>
<dbReference type="Gene3D" id="2.130.10.10">
    <property type="entry name" value="YVTN repeat-like/Quinoprotein amine dehydrogenase"/>
    <property type="match status" value="1"/>
</dbReference>
<evidence type="ECO:0008006" key="10">
    <source>
        <dbReference type="Google" id="ProtNLM"/>
    </source>
</evidence>
<gene>
    <name evidence="8" type="ORF">IFR04_000104</name>
</gene>
<dbReference type="GO" id="GO:0106004">
    <property type="term" value="P:tRNA (guanine-N7)-methylation"/>
    <property type="evidence" value="ECO:0007669"/>
    <property type="project" value="UniProtKB-UniRule"/>
</dbReference>
<evidence type="ECO:0000256" key="6">
    <source>
        <dbReference type="HAMAP-Rule" id="MF_03056"/>
    </source>
</evidence>
<feature type="compositionally biased region" description="Basic and acidic residues" evidence="7">
    <location>
        <begin position="49"/>
        <end position="67"/>
    </location>
</feature>
<dbReference type="Proteomes" id="UP000664132">
    <property type="component" value="Unassembled WGS sequence"/>
</dbReference>
<evidence type="ECO:0000256" key="2">
    <source>
        <dbReference type="ARBA" id="ARBA00022574"/>
    </source>
</evidence>
<comment type="caution">
    <text evidence="8">The sequence shown here is derived from an EMBL/GenBank/DDBJ whole genome shotgun (WGS) entry which is preliminary data.</text>
</comment>
<accession>A0A8H7WKC4</accession>
<evidence type="ECO:0000256" key="7">
    <source>
        <dbReference type="SAM" id="MobiDB-lite"/>
    </source>
</evidence>
<feature type="compositionally biased region" description="Basic and acidic residues" evidence="7">
    <location>
        <begin position="255"/>
        <end position="274"/>
    </location>
</feature>
<comment type="pathway">
    <text evidence="6">tRNA modification; N(7)-methylguanine-tRNA biosynthesis.</text>
</comment>
<dbReference type="InterPro" id="IPR001680">
    <property type="entry name" value="WD40_rpt"/>
</dbReference>
<comment type="similarity">
    <text evidence="6">Belongs to the WD repeat TRM82 family.</text>
</comment>
<dbReference type="GO" id="GO:0005829">
    <property type="term" value="C:cytosol"/>
    <property type="evidence" value="ECO:0007669"/>
    <property type="project" value="TreeGrafter"/>
</dbReference>
<dbReference type="SUPFAM" id="SSF50978">
    <property type="entry name" value="WD40 repeat-like"/>
    <property type="match status" value="1"/>
</dbReference>
<evidence type="ECO:0000256" key="4">
    <source>
        <dbReference type="ARBA" id="ARBA00022737"/>
    </source>
</evidence>
<evidence type="ECO:0000313" key="9">
    <source>
        <dbReference type="Proteomes" id="UP000664132"/>
    </source>
</evidence>
<dbReference type="InterPro" id="IPR036322">
    <property type="entry name" value="WD40_repeat_dom_sf"/>
</dbReference>
<sequence length="543" mass="58485">MSRSQMPYQCMVTCGDSLVAARGPSIDSFNLENGSLLSTWTCPASQDATQKEKPSPVETQKETETPKPARPTEGAGVEEDGPPAKKRKLSSENIEAKNGETSASTPNTKQEQQDGKKKKQKQNNRSEAVASGLQAPAVIALAATKDGKHVIAVTGEDKSIRVFESIEEGGSHKLQQLSQRAMPKRPCSITITADSKTIISADKFGDVYSLPLIPSPAISSNAPISASQTPEPSTAAKPFVPAANELTIHSQRNRKALENQKRQTNRPTEKAEPTFEHKLLLGHVSMLTDVALVAVEGRDYIVTADRDEHIRVSRGIPHAHIIEGFCLGHTEFITRLCFPGSRPGVLISGGGEDELYVWEWLADRIVGKVDLKGHVDEVRKELDIFKQSEGAAEAVKIVVSGIFAIQTTVGSEMRDVVVVTCEGVPALFTFTLTPLNQLTHLQTLPLPGNALAISPIPATSKLLVSIDTIHKAGSTSEIRTDSTESLSALQTFEFQDGTLVEDGVAFARVGDGQEEQVAETASLGNLLYGLENLRKREGDGGEE</sequence>
<comment type="function">
    <text evidence="6">Required for the formation of N(7)-methylguanine at position 46 (m7G46) in tRNA. In the complex, it is required to stabilize and induce conformational changes of the catalytic subunit.</text>
</comment>
<dbReference type="EMBL" id="JAFJYH010000001">
    <property type="protein sequence ID" value="KAG4426673.1"/>
    <property type="molecule type" value="Genomic_DNA"/>
</dbReference>
<keyword evidence="9" id="KW-1185">Reference proteome</keyword>
<keyword evidence="2 6" id="KW-0853">WD repeat</keyword>
<dbReference type="UniPathway" id="UPA00989"/>
<keyword evidence="5 6" id="KW-0539">Nucleus</keyword>
<keyword evidence="3 6" id="KW-0819">tRNA processing</keyword>
<feature type="compositionally biased region" description="Polar residues" evidence="7">
    <location>
        <begin position="99"/>
        <end position="108"/>
    </location>
</feature>
<dbReference type="PANTHER" id="PTHR16288:SF0">
    <property type="entry name" value="TRNA (GUANINE-N(7)-)-METHYLTRANSFERASE NON-CATALYTIC SUBUNIT WDR4"/>
    <property type="match status" value="1"/>
</dbReference>
<dbReference type="GO" id="GO:0005634">
    <property type="term" value="C:nucleus"/>
    <property type="evidence" value="ECO:0007669"/>
    <property type="project" value="UniProtKB-SubCell"/>
</dbReference>
<organism evidence="8 9">
    <name type="scientific">Cadophora malorum</name>
    <dbReference type="NCBI Taxonomy" id="108018"/>
    <lineage>
        <taxon>Eukaryota</taxon>
        <taxon>Fungi</taxon>
        <taxon>Dikarya</taxon>
        <taxon>Ascomycota</taxon>
        <taxon>Pezizomycotina</taxon>
        <taxon>Leotiomycetes</taxon>
        <taxon>Helotiales</taxon>
        <taxon>Ploettnerulaceae</taxon>
        <taxon>Cadophora</taxon>
    </lineage>
</organism>
<dbReference type="HAMAP" id="MF_03056">
    <property type="entry name" value="TRM82"/>
    <property type="match status" value="1"/>
</dbReference>
<reference evidence="8" key="1">
    <citation type="submission" date="2021-02" db="EMBL/GenBank/DDBJ databases">
        <title>Genome sequence Cadophora malorum strain M34.</title>
        <authorList>
            <person name="Stefanovic E."/>
            <person name="Vu D."/>
            <person name="Scully C."/>
            <person name="Dijksterhuis J."/>
            <person name="Roader J."/>
            <person name="Houbraken J."/>
        </authorList>
    </citation>
    <scope>NUCLEOTIDE SEQUENCE</scope>
    <source>
        <strain evidence="8">M34</strain>
    </source>
</reference>
<feature type="region of interest" description="Disordered" evidence="7">
    <location>
        <begin position="248"/>
        <end position="274"/>
    </location>
</feature>
<dbReference type="InterPro" id="IPR028884">
    <property type="entry name" value="Trm82"/>
</dbReference>
<name>A0A8H7WKC4_9HELO</name>
<evidence type="ECO:0000256" key="5">
    <source>
        <dbReference type="ARBA" id="ARBA00023242"/>
    </source>
</evidence>
<keyword evidence="4 6" id="KW-0677">Repeat</keyword>
<evidence type="ECO:0000256" key="3">
    <source>
        <dbReference type="ARBA" id="ARBA00022694"/>
    </source>
</evidence>
<dbReference type="PANTHER" id="PTHR16288">
    <property type="entry name" value="WD40 REPEAT PROTEIN 4"/>
    <property type="match status" value="1"/>
</dbReference>